<feature type="domain" description="Carrier" evidence="3">
    <location>
        <begin position="7"/>
        <end position="89"/>
    </location>
</feature>
<dbReference type="Gene3D" id="1.10.1200.10">
    <property type="entry name" value="ACP-like"/>
    <property type="match status" value="1"/>
</dbReference>
<evidence type="ECO:0000313" key="5">
    <source>
        <dbReference type="Proteomes" id="UP000033865"/>
    </source>
</evidence>
<dbReference type="InterPro" id="IPR006162">
    <property type="entry name" value="Ppantetheine_attach_site"/>
</dbReference>
<evidence type="ECO:0000313" key="4">
    <source>
        <dbReference type="EMBL" id="KKW34803.1"/>
    </source>
</evidence>
<dbReference type="EMBL" id="LCRN01000058">
    <property type="protein sequence ID" value="KKW34803.1"/>
    <property type="molecule type" value="Genomic_DNA"/>
</dbReference>
<dbReference type="PROSITE" id="PS00012">
    <property type="entry name" value="PHOSPHOPANTETHEINE"/>
    <property type="match status" value="1"/>
</dbReference>
<gene>
    <name evidence="4" type="ORF">UY82_C0058G0008</name>
</gene>
<dbReference type="InterPro" id="IPR009081">
    <property type="entry name" value="PP-bd_ACP"/>
</dbReference>
<accession>A0A0G1XUE4</accession>
<dbReference type="Pfam" id="PF00550">
    <property type="entry name" value="PP-binding"/>
    <property type="match status" value="1"/>
</dbReference>
<comment type="caution">
    <text evidence="4">The sequence shown here is derived from an EMBL/GenBank/DDBJ whole genome shotgun (WGS) entry which is preliminary data.</text>
</comment>
<proteinExistence type="predicted"/>
<evidence type="ECO:0000259" key="3">
    <source>
        <dbReference type="PROSITE" id="PS50075"/>
    </source>
</evidence>
<evidence type="ECO:0000256" key="1">
    <source>
        <dbReference type="ARBA" id="ARBA00022450"/>
    </source>
</evidence>
<sequence length="140" mass="15940">MDDWTRVTILEELKTIIVETRGCREDEVVETATLFGDLGLESIDFLEISFRMEESFGFPYPTDELGWIFNATEENGTTEGAREALRHLREELYMDVPDNLLGVEPFDPNALDSAIRGLFTVGSLVTFVEHQLAEVKLHRT</sequence>
<dbReference type="Proteomes" id="UP000033865">
    <property type="component" value="Unassembled WGS sequence"/>
</dbReference>
<dbReference type="PROSITE" id="PS50075">
    <property type="entry name" value="CARRIER"/>
    <property type="match status" value="1"/>
</dbReference>
<evidence type="ECO:0000256" key="2">
    <source>
        <dbReference type="ARBA" id="ARBA00022553"/>
    </source>
</evidence>
<reference evidence="4 5" key="1">
    <citation type="journal article" date="2015" name="Nature">
        <title>rRNA introns, odd ribosomes, and small enigmatic genomes across a large radiation of phyla.</title>
        <authorList>
            <person name="Brown C.T."/>
            <person name="Hug L.A."/>
            <person name="Thomas B.C."/>
            <person name="Sharon I."/>
            <person name="Castelle C.J."/>
            <person name="Singh A."/>
            <person name="Wilkins M.J."/>
            <person name="Williams K.H."/>
            <person name="Banfield J.F."/>
        </authorList>
    </citation>
    <scope>NUCLEOTIDE SEQUENCE [LARGE SCALE GENOMIC DNA]</scope>
</reference>
<keyword evidence="1" id="KW-0596">Phosphopantetheine</keyword>
<dbReference type="InterPro" id="IPR036736">
    <property type="entry name" value="ACP-like_sf"/>
</dbReference>
<dbReference type="AlphaFoldDB" id="A0A0G1XUE4"/>
<keyword evidence="2" id="KW-0597">Phosphoprotein</keyword>
<dbReference type="SUPFAM" id="SSF47336">
    <property type="entry name" value="ACP-like"/>
    <property type="match status" value="1"/>
</dbReference>
<organism evidence="4 5">
    <name type="scientific">Candidatus Uhrbacteria bacterium GW2011_GWC2_53_7</name>
    <dbReference type="NCBI Taxonomy" id="1618986"/>
    <lineage>
        <taxon>Bacteria</taxon>
        <taxon>Candidatus Uhriibacteriota</taxon>
    </lineage>
</organism>
<protein>
    <submittedName>
        <fullName evidence="4">Putative acyl carrier protein</fullName>
    </submittedName>
</protein>
<name>A0A0G1XUE4_9BACT</name>